<feature type="region of interest" description="Disordered" evidence="6">
    <location>
        <begin position="659"/>
        <end position="704"/>
    </location>
</feature>
<organism evidence="9 10">
    <name type="scientific">Podospora aff. communis PSN243</name>
    <dbReference type="NCBI Taxonomy" id="3040156"/>
    <lineage>
        <taxon>Eukaryota</taxon>
        <taxon>Fungi</taxon>
        <taxon>Dikarya</taxon>
        <taxon>Ascomycota</taxon>
        <taxon>Pezizomycotina</taxon>
        <taxon>Sordariomycetes</taxon>
        <taxon>Sordariomycetidae</taxon>
        <taxon>Sordariales</taxon>
        <taxon>Podosporaceae</taxon>
        <taxon>Podospora</taxon>
    </lineage>
</organism>
<dbReference type="SMART" id="SM00066">
    <property type="entry name" value="GAL4"/>
    <property type="match status" value="1"/>
</dbReference>
<keyword evidence="5" id="KW-0539">Nucleus</keyword>
<dbReference type="AlphaFoldDB" id="A0AAV9GKK7"/>
<feature type="domain" description="Zn(2)-C6 fungal-type" evidence="8">
    <location>
        <begin position="88"/>
        <end position="117"/>
    </location>
</feature>
<keyword evidence="2" id="KW-0862">Zinc</keyword>
<dbReference type="InterPro" id="IPR001138">
    <property type="entry name" value="Zn2Cys6_DnaBD"/>
</dbReference>
<proteinExistence type="predicted"/>
<dbReference type="InterPro" id="IPR007219">
    <property type="entry name" value="XnlR_reg_dom"/>
</dbReference>
<dbReference type="PROSITE" id="PS50048">
    <property type="entry name" value="ZN2_CY6_FUNGAL_2"/>
    <property type="match status" value="1"/>
</dbReference>
<evidence type="ECO:0000313" key="10">
    <source>
        <dbReference type="Proteomes" id="UP001321760"/>
    </source>
</evidence>
<evidence type="ECO:0000256" key="5">
    <source>
        <dbReference type="ARBA" id="ARBA00023242"/>
    </source>
</evidence>
<dbReference type="GO" id="GO:0006351">
    <property type="term" value="P:DNA-templated transcription"/>
    <property type="evidence" value="ECO:0007669"/>
    <property type="project" value="InterPro"/>
</dbReference>
<name>A0AAV9GKK7_9PEZI</name>
<keyword evidence="4" id="KW-0804">Transcription</keyword>
<sequence>MPWSPMLLFLLRHGTLRIFLLCKIFQQYPSSPLPVFNKGKKSCRRHSHSTDKSPVACHNSDSLARHNAIHQTSASPQKITPSPRVAKACSFCAKQRLRCDGKEPCGRCHARGLQCIYLPRAKRRTPSGKWPAAADPSPTAVDSPGLYRAVRGSMDGSSGSPTGPSPWEAGKVLFDYRTQMRPHPGENGVGHEHLLTESERARYDSILQMTPDSALSSGDFPPLQRYDMVQDGTAGLPAEVHEDAARMVMDDTTAFFTDFDPQFSIWDWMAADFWALDQNLLTTTTVDPTNSIVPDPTIPLSNLVDQNLSSFHPQQELEPPRAPPNPQWPTEWNPTKQDNLIRFPDMTNIPTSMLDAEDFAHVEPMTPACYDKISTAMNKFADGHGPFRSFSNANMASIEVFSVFVQLFWEYFAPTFPIIHHGTFDTGETGWQLVLATATVGCRYSRLPGAAQYAVCLQELLRRVVASSVEGDNSQARELWFAQCVVLGNVGMIYGGTRRSFEIGEVTRNTMITISRRNGSLTSTVGLERIRRDHPDASHEQLWRLWAKEEMKRRLGFAVFILDSCMSLYFGLNPCMAVQEIKQLLPAHERIWNSSTASEWISQYQFTDDTPTAHATIKLAQRGALPTNIGSFSHHILVLTTYRHAIHIRDMAWQNPLFTPHPSDPTSHQSHHHPTTSDLSRSAVSVLESLHSSHPSETDDPDPTSAFTTHRLLVLLLLHVPQTDLVRFAATFDGWDWHAKDHRRLMHWMREDEGRTARTAVAYAGGLLARIRQKANYSTFDDPPAALTATLVLWTYNKLLQGVGDVVDEFEGKV</sequence>
<dbReference type="InterPro" id="IPR036864">
    <property type="entry name" value="Zn2-C6_fun-type_DNA-bd_sf"/>
</dbReference>
<keyword evidence="3" id="KW-0805">Transcription regulation</keyword>
<evidence type="ECO:0000256" key="2">
    <source>
        <dbReference type="ARBA" id="ARBA00022833"/>
    </source>
</evidence>
<evidence type="ECO:0000313" key="9">
    <source>
        <dbReference type="EMBL" id="KAK4448709.1"/>
    </source>
</evidence>
<feature type="signal peptide" evidence="7">
    <location>
        <begin position="1"/>
        <end position="17"/>
    </location>
</feature>
<evidence type="ECO:0000256" key="3">
    <source>
        <dbReference type="ARBA" id="ARBA00023015"/>
    </source>
</evidence>
<dbReference type="PANTHER" id="PTHR47660">
    <property type="entry name" value="TRANSCRIPTION FACTOR WITH C2H2 AND ZN(2)-CYS(6) DNA BINDING DOMAIN (EUROFUNG)-RELATED-RELATED"/>
    <property type="match status" value="1"/>
</dbReference>
<comment type="caution">
    <text evidence="9">The sequence shown here is derived from an EMBL/GenBank/DDBJ whole genome shotgun (WGS) entry which is preliminary data.</text>
</comment>
<reference evidence="9" key="2">
    <citation type="submission" date="2023-05" db="EMBL/GenBank/DDBJ databases">
        <authorList>
            <consortium name="Lawrence Berkeley National Laboratory"/>
            <person name="Steindorff A."/>
            <person name="Hensen N."/>
            <person name="Bonometti L."/>
            <person name="Westerberg I."/>
            <person name="Brannstrom I.O."/>
            <person name="Guillou S."/>
            <person name="Cros-Aarteil S."/>
            <person name="Calhoun S."/>
            <person name="Haridas S."/>
            <person name="Kuo A."/>
            <person name="Mondo S."/>
            <person name="Pangilinan J."/>
            <person name="Riley R."/>
            <person name="Labutti K."/>
            <person name="Andreopoulos B."/>
            <person name="Lipzen A."/>
            <person name="Chen C."/>
            <person name="Yanf M."/>
            <person name="Daum C."/>
            <person name="Ng V."/>
            <person name="Clum A."/>
            <person name="Ohm R."/>
            <person name="Martin F."/>
            <person name="Silar P."/>
            <person name="Natvig D."/>
            <person name="Lalanne C."/>
            <person name="Gautier V."/>
            <person name="Ament-Velasquez S.L."/>
            <person name="Kruys A."/>
            <person name="Hutchinson M.I."/>
            <person name="Powell A.J."/>
            <person name="Barry K."/>
            <person name="Miller A.N."/>
            <person name="Grigoriev I.V."/>
            <person name="Debuchy R."/>
            <person name="Gladieux P."/>
            <person name="Thoren M.H."/>
            <person name="Johannesson H."/>
        </authorList>
    </citation>
    <scope>NUCLEOTIDE SEQUENCE</scope>
    <source>
        <strain evidence="9">PSN243</strain>
    </source>
</reference>
<dbReference type="GO" id="GO:0000981">
    <property type="term" value="F:DNA-binding transcription factor activity, RNA polymerase II-specific"/>
    <property type="evidence" value="ECO:0007669"/>
    <property type="project" value="InterPro"/>
</dbReference>
<dbReference type="CDD" id="cd00067">
    <property type="entry name" value="GAL4"/>
    <property type="match status" value="1"/>
</dbReference>
<dbReference type="PANTHER" id="PTHR47660:SF2">
    <property type="entry name" value="TRANSCRIPTION FACTOR WITH C2H2 AND ZN(2)-CYS(6) DNA BINDING DOMAIN (EUROFUNG)"/>
    <property type="match status" value="1"/>
</dbReference>
<keyword evidence="10" id="KW-1185">Reference proteome</keyword>
<protein>
    <submittedName>
        <fullName evidence="9">Fungal-specific transcription factor domain-containing protein</fullName>
    </submittedName>
</protein>
<dbReference type="EMBL" id="MU865941">
    <property type="protein sequence ID" value="KAK4448709.1"/>
    <property type="molecule type" value="Genomic_DNA"/>
</dbReference>
<accession>A0AAV9GKK7</accession>
<dbReference type="Proteomes" id="UP001321760">
    <property type="component" value="Unassembled WGS sequence"/>
</dbReference>
<feature type="chain" id="PRO_5043754142" evidence="7">
    <location>
        <begin position="18"/>
        <end position="814"/>
    </location>
</feature>
<reference evidence="9" key="1">
    <citation type="journal article" date="2023" name="Mol. Phylogenet. Evol.">
        <title>Genome-scale phylogeny and comparative genomics of the fungal order Sordariales.</title>
        <authorList>
            <person name="Hensen N."/>
            <person name="Bonometti L."/>
            <person name="Westerberg I."/>
            <person name="Brannstrom I.O."/>
            <person name="Guillou S."/>
            <person name="Cros-Aarteil S."/>
            <person name="Calhoun S."/>
            <person name="Haridas S."/>
            <person name="Kuo A."/>
            <person name="Mondo S."/>
            <person name="Pangilinan J."/>
            <person name="Riley R."/>
            <person name="LaButti K."/>
            <person name="Andreopoulos B."/>
            <person name="Lipzen A."/>
            <person name="Chen C."/>
            <person name="Yan M."/>
            <person name="Daum C."/>
            <person name="Ng V."/>
            <person name="Clum A."/>
            <person name="Steindorff A."/>
            <person name="Ohm R.A."/>
            <person name="Martin F."/>
            <person name="Silar P."/>
            <person name="Natvig D.O."/>
            <person name="Lalanne C."/>
            <person name="Gautier V."/>
            <person name="Ament-Velasquez S.L."/>
            <person name="Kruys A."/>
            <person name="Hutchinson M.I."/>
            <person name="Powell A.J."/>
            <person name="Barry K."/>
            <person name="Miller A.N."/>
            <person name="Grigoriev I.V."/>
            <person name="Debuchy R."/>
            <person name="Gladieux P."/>
            <person name="Hiltunen Thoren M."/>
            <person name="Johannesson H."/>
        </authorList>
    </citation>
    <scope>NUCLEOTIDE SEQUENCE</scope>
    <source>
        <strain evidence="9">PSN243</strain>
    </source>
</reference>
<dbReference type="Pfam" id="PF04082">
    <property type="entry name" value="Fungal_trans"/>
    <property type="match status" value="1"/>
</dbReference>
<evidence type="ECO:0000256" key="4">
    <source>
        <dbReference type="ARBA" id="ARBA00023163"/>
    </source>
</evidence>
<dbReference type="PROSITE" id="PS00463">
    <property type="entry name" value="ZN2_CY6_FUNGAL_1"/>
    <property type="match status" value="1"/>
</dbReference>
<evidence type="ECO:0000256" key="1">
    <source>
        <dbReference type="ARBA" id="ARBA00022723"/>
    </source>
</evidence>
<dbReference type="Gene3D" id="4.10.240.10">
    <property type="entry name" value="Zn(2)-C6 fungal-type DNA-binding domain"/>
    <property type="match status" value="1"/>
</dbReference>
<gene>
    <name evidence="9" type="ORF">QBC34DRAFT_495095</name>
</gene>
<evidence type="ECO:0000256" key="6">
    <source>
        <dbReference type="SAM" id="MobiDB-lite"/>
    </source>
</evidence>
<evidence type="ECO:0000259" key="8">
    <source>
        <dbReference type="PROSITE" id="PS50048"/>
    </source>
</evidence>
<evidence type="ECO:0000256" key="7">
    <source>
        <dbReference type="SAM" id="SignalP"/>
    </source>
</evidence>
<dbReference type="SUPFAM" id="SSF57701">
    <property type="entry name" value="Zn2/Cys6 DNA-binding domain"/>
    <property type="match status" value="1"/>
</dbReference>
<dbReference type="Pfam" id="PF00172">
    <property type="entry name" value="Zn_clus"/>
    <property type="match status" value="1"/>
</dbReference>
<dbReference type="GO" id="GO:0008270">
    <property type="term" value="F:zinc ion binding"/>
    <property type="evidence" value="ECO:0007669"/>
    <property type="project" value="InterPro"/>
</dbReference>
<keyword evidence="7" id="KW-0732">Signal</keyword>
<feature type="region of interest" description="Disordered" evidence="6">
    <location>
        <begin position="124"/>
        <end position="169"/>
    </location>
</feature>
<dbReference type="GO" id="GO:0003677">
    <property type="term" value="F:DNA binding"/>
    <property type="evidence" value="ECO:0007669"/>
    <property type="project" value="InterPro"/>
</dbReference>
<feature type="compositionally biased region" description="Low complexity" evidence="6">
    <location>
        <begin position="152"/>
        <end position="166"/>
    </location>
</feature>
<dbReference type="CDD" id="cd12148">
    <property type="entry name" value="fungal_TF_MHR"/>
    <property type="match status" value="1"/>
</dbReference>
<keyword evidence="1" id="KW-0479">Metal-binding</keyword>